<feature type="region of interest" description="Disordered" evidence="2">
    <location>
        <begin position="356"/>
        <end position="395"/>
    </location>
</feature>
<evidence type="ECO:0000313" key="4">
    <source>
        <dbReference type="EMBL" id="EMC93153.1"/>
    </source>
</evidence>
<dbReference type="eggNOG" id="KOG0895">
    <property type="taxonomic scope" value="Eukaryota"/>
</dbReference>
<dbReference type="GeneID" id="19107930"/>
<accession>M2MNX4</accession>
<dbReference type="PROSITE" id="PS50127">
    <property type="entry name" value="UBC_2"/>
    <property type="match status" value="2"/>
</dbReference>
<feature type="domain" description="UBC core" evidence="3">
    <location>
        <begin position="12"/>
        <end position="170"/>
    </location>
</feature>
<gene>
    <name evidence="4" type="ORF">BAUCODRAFT_125039</name>
</gene>
<dbReference type="RefSeq" id="XP_007679442.1">
    <property type="nucleotide sequence ID" value="XM_007681252.1"/>
</dbReference>
<dbReference type="PANTHER" id="PTHR24067">
    <property type="entry name" value="UBIQUITIN-CONJUGATING ENZYME E2"/>
    <property type="match status" value="1"/>
</dbReference>
<evidence type="ECO:0000259" key="3">
    <source>
        <dbReference type="PROSITE" id="PS50127"/>
    </source>
</evidence>
<dbReference type="Gene3D" id="3.10.110.10">
    <property type="entry name" value="Ubiquitin Conjugating Enzyme"/>
    <property type="match status" value="2"/>
</dbReference>
<dbReference type="OrthoDB" id="1926878at2759"/>
<dbReference type="CDD" id="cd23809">
    <property type="entry name" value="UBCc_UBE2Z"/>
    <property type="match status" value="1"/>
</dbReference>
<reference evidence="4 5" key="1">
    <citation type="journal article" date="2012" name="PLoS Pathog.">
        <title>Diverse lifestyles and strategies of plant pathogenesis encoded in the genomes of eighteen Dothideomycetes fungi.</title>
        <authorList>
            <person name="Ohm R.A."/>
            <person name="Feau N."/>
            <person name="Henrissat B."/>
            <person name="Schoch C.L."/>
            <person name="Horwitz B.A."/>
            <person name="Barry K.W."/>
            <person name="Condon B.J."/>
            <person name="Copeland A.C."/>
            <person name="Dhillon B."/>
            <person name="Glaser F."/>
            <person name="Hesse C.N."/>
            <person name="Kosti I."/>
            <person name="LaButti K."/>
            <person name="Lindquist E.A."/>
            <person name="Lucas S."/>
            <person name="Salamov A.A."/>
            <person name="Bradshaw R.E."/>
            <person name="Ciuffetti L."/>
            <person name="Hamelin R.C."/>
            <person name="Kema G.H.J."/>
            <person name="Lawrence C."/>
            <person name="Scott J.A."/>
            <person name="Spatafora J.W."/>
            <person name="Turgeon B.G."/>
            <person name="de Wit P.J.G.M."/>
            <person name="Zhong S."/>
            <person name="Goodwin S.B."/>
            <person name="Grigoriev I.V."/>
        </authorList>
    </citation>
    <scope>NUCLEOTIDE SEQUENCE [LARGE SCALE GENOMIC DNA]</scope>
    <source>
        <strain evidence="4 5">UAMH 10762</strain>
    </source>
</reference>
<keyword evidence="1" id="KW-0833">Ubl conjugation pathway</keyword>
<evidence type="ECO:0000256" key="2">
    <source>
        <dbReference type="SAM" id="MobiDB-lite"/>
    </source>
</evidence>
<keyword evidence="5" id="KW-1185">Reference proteome</keyword>
<dbReference type="InterPro" id="IPR050113">
    <property type="entry name" value="Ub_conjugating_enzyme"/>
</dbReference>
<dbReference type="OMA" id="SKLFWGS"/>
<dbReference type="InterPro" id="IPR016135">
    <property type="entry name" value="UBQ-conjugating_enzyme/RWD"/>
</dbReference>
<evidence type="ECO:0000313" key="5">
    <source>
        <dbReference type="Proteomes" id="UP000011761"/>
    </source>
</evidence>
<dbReference type="HOGENOM" id="CLU_037142_0_0_1"/>
<dbReference type="InterPro" id="IPR000608">
    <property type="entry name" value="UBC"/>
</dbReference>
<dbReference type="SUPFAM" id="SSF54495">
    <property type="entry name" value="UBC-like"/>
    <property type="match status" value="2"/>
</dbReference>
<name>M2MNX4_BAUPA</name>
<feature type="domain" description="UBC core" evidence="3">
    <location>
        <begin position="378"/>
        <end position="529"/>
    </location>
</feature>
<dbReference type="EMBL" id="KB445560">
    <property type="protein sequence ID" value="EMC93153.1"/>
    <property type="molecule type" value="Genomic_DNA"/>
</dbReference>
<proteinExistence type="predicted"/>
<feature type="region of interest" description="Disordered" evidence="2">
    <location>
        <begin position="191"/>
        <end position="224"/>
    </location>
</feature>
<dbReference type="STRING" id="717646.M2MNX4"/>
<dbReference type="AlphaFoldDB" id="M2MNX4"/>
<dbReference type="CDD" id="cd00195">
    <property type="entry name" value="UBCc_UEV"/>
    <property type="match status" value="1"/>
</dbReference>
<dbReference type="SMART" id="SM00212">
    <property type="entry name" value="UBCc"/>
    <property type="match status" value="2"/>
</dbReference>
<feature type="compositionally biased region" description="Low complexity" evidence="2">
    <location>
        <begin position="204"/>
        <end position="220"/>
    </location>
</feature>
<protein>
    <recommendedName>
        <fullName evidence="3">UBC core domain-containing protein</fullName>
    </recommendedName>
</protein>
<organism evidence="4 5">
    <name type="scientific">Baudoinia panamericana (strain UAMH 10762)</name>
    <name type="common">Angels' share fungus</name>
    <name type="synonym">Baudoinia compniacensis (strain UAMH 10762)</name>
    <dbReference type="NCBI Taxonomy" id="717646"/>
    <lineage>
        <taxon>Eukaryota</taxon>
        <taxon>Fungi</taxon>
        <taxon>Dikarya</taxon>
        <taxon>Ascomycota</taxon>
        <taxon>Pezizomycotina</taxon>
        <taxon>Dothideomycetes</taxon>
        <taxon>Dothideomycetidae</taxon>
        <taxon>Mycosphaerellales</taxon>
        <taxon>Teratosphaeriaceae</taxon>
        <taxon>Baudoinia</taxon>
    </lineage>
</organism>
<sequence length="532" mass="59699">MTTPNSAVNTAGSIQRITKELAHIQKGEDLSLAVAHRDSDVRKIRALIIGPPETPYEYGFFEFEVKFPKEYPIKSPHCRAITTNGGRTRFNPNIYAEGKVCLSILGTWRGNPGEEWSSAQGLESLLLSVQSLMSANPYENEPGYENYDKNQPNPKAYVEKIRHETLRVSVMQRLEVLLGISADRDGFYRTPKRPRTLGSFTPFASSDSGSPNGNGASGASTPATEGSVYEYDADAALSALEDEGQWNPFADLLKRRFLWYYDSYVRAVEAGVQDHRQGEAFTRMEFEYPPNSMEGSFDYKSLHKRLDRIKQALDEEKHHWAEVGTKQVADCTQLATMLGFVFRQLEHKWNGVKQTQSTNDYNDGQADDDLDGGDSFFDDEDVVEPHDRAHSPPASDCSGLEISLAEENNPFVWNITFIGKPSTNLEGGIFNMTMHIPPTFPDAQPRVKIHTPIFHHRVSSAGTLCYFPKALDNIDSHLEGIVAAIEDHNPTYDPRAVINPEAFALYWGGDEKRKLYNRKLRRSAQDSCECLG</sequence>
<dbReference type="KEGG" id="bcom:BAUCODRAFT_125039"/>
<evidence type="ECO:0000256" key="1">
    <source>
        <dbReference type="ARBA" id="ARBA00022786"/>
    </source>
</evidence>
<dbReference type="Proteomes" id="UP000011761">
    <property type="component" value="Unassembled WGS sequence"/>
</dbReference>
<dbReference type="Pfam" id="PF00179">
    <property type="entry name" value="UQ_con"/>
    <property type="match status" value="2"/>
</dbReference>
<feature type="compositionally biased region" description="Acidic residues" evidence="2">
    <location>
        <begin position="365"/>
        <end position="382"/>
    </location>
</feature>